<evidence type="ECO:0000313" key="1">
    <source>
        <dbReference type="EMBL" id="QKF93645.1"/>
    </source>
</evidence>
<name>A0A7D3QTV8_9VIRU</name>
<dbReference type="Proteomes" id="UP001162001">
    <property type="component" value="Segment"/>
</dbReference>
<organism evidence="1 2">
    <name type="scientific">Fadolivirus FV1/VV64</name>
    <dbReference type="NCBI Taxonomy" id="3070911"/>
    <lineage>
        <taxon>Viruses</taxon>
        <taxon>Varidnaviria</taxon>
        <taxon>Bamfordvirae</taxon>
        <taxon>Nucleocytoviricota</taxon>
        <taxon>Megaviricetes</taxon>
        <taxon>Imitervirales</taxon>
        <taxon>Mimiviridae</taxon>
        <taxon>Klosneuvirinae</taxon>
        <taxon>Fadolivirus</taxon>
        <taxon>Fadolivirus algeromassiliense</taxon>
    </lineage>
</organism>
<proteinExistence type="predicted"/>
<protein>
    <submittedName>
        <fullName evidence="1">Uncharacterized protein</fullName>
    </submittedName>
</protein>
<gene>
    <name evidence="1" type="ORF">Fadolivirus_1_187</name>
</gene>
<keyword evidence="2" id="KW-1185">Reference proteome</keyword>
<sequence length="125" mass="14761">MKPNQYIVFDLFLFIEAFDKFIINKDTNYHNILKYDLNYNELSNWNNKDGKFSMILREIIKKYFKVKVAFFPWNVPYAACGVYIALESDDTNLFEIIITELNMKSDEYTITDQKGVEIIITSAIC</sequence>
<dbReference type="EMBL" id="MT418680">
    <property type="protein sequence ID" value="QKF93645.1"/>
    <property type="molecule type" value="Genomic_DNA"/>
</dbReference>
<evidence type="ECO:0000313" key="2">
    <source>
        <dbReference type="Proteomes" id="UP001162001"/>
    </source>
</evidence>
<reference evidence="1 2" key="1">
    <citation type="submission" date="2020-04" db="EMBL/GenBank/DDBJ databases">
        <title>Advantages and limits of metagenomic assembly and binning of a giant virus.</title>
        <authorList>
            <person name="Schulz F."/>
            <person name="Andreani J."/>
            <person name="Francis R."/>
            <person name="Boudjemaa H."/>
            <person name="Bou Khalil J.Y."/>
            <person name="Lee J."/>
            <person name="La Scola B."/>
            <person name="Woyke T."/>
        </authorList>
    </citation>
    <scope>NUCLEOTIDE SEQUENCE [LARGE SCALE GENOMIC DNA]</scope>
    <source>
        <strain evidence="1 2">FV1/VV64</strain>
    </source>
</reference>
<accession>A0A7D3QTV8</accession>